<dbReference type="PANTHER" id="PTHR33803">
    <property type="entry name" value="IS1478 TRANSPOSASE"/>
    <property type="match status" value="1"/>
</dbReference>
<protein>
    <submittedName>
        <fullName evidence="3">Transposase, IS5 family</fullName>
    </submittedName>
</protein>
<name>A0A1N7PE27_9FLAO</name>
<feature type="domain" description="Transposase InsH N-terminal" evidence="2">
    <location>
        <begin position="17"/>
        <end position="97"/>
    </location>
</feature>
<dbReference type="Pfam" id="PF05598">
    <property type="entry name" value="DUF772"/>
    <property type="match status" value="1"/>
</dbReference>
<proteinExistence type="predicted"/>
<evidence type="ECO:0000256" key="1">
    <source>
        <dbReference type="SAM" id="Phobius"/>
    </source>
</evidence>
<dbReference type="Proteomes" id="UP000186246">
    <property type="component" value="Unassembled WGS sequence"/>
</dbReference>
<organism evidence="3 4">
    <name type="scientific">Chryseobacterium piscicola</name>
    <dbReference type="NCBI Taxonomy" id="551459"/>
    <lineage>
        <taxon>Bacteria</taxon>
        <taxon>Pseudomonadati</taxon>
        <taxon>Bacteroidota</taxon>
        <taxon>Flavobacteriia</taxon>
        <taxon>Flavobacteriales</taxon>
        <taxon>Weeksellaceae</taxon>
        <taxon>Chryseobacterium group</taxon>
        <taxon>Chryseobacterium</taxon>
    </lineage>
</organism>
<keyword evidence="1" id="KW-0812">Transmembrane</keyword>
<sequence length="126" mass="14583">MLGKNPEKKPELFRPMLVDFIDHEHELVLLSEKIDWNYFEKEFSPLYSKVGNPSHPIRFMVGCLLLKHLYNLGDETLEKAWIMILICSIFVAGFSLNTNFLVTRVILFISEKELAKKVSKKSLPTA</sequence>
<evidence type="ECO:0000259" key="2">
    <source>
        <dbReference type="Pfam" id="PF05598"/>
    </source>
</evidence>
<gene>
    <name evidence="3" type="ORF">SAMN05421796_11317</name>
</gene>
<evidence type="ECO:0000313" key="3">
    <source>
        <dbReference type="EMBL" id="SIT08851.1"/>
    </source>
</evidence>
<dbReference type="PANTHER" id="PTHR33803:SF3">
    <property type="entry name" value="BLL1974 PROTEIN"/>
    <property type="match status" value="1"/>
</dbReference>
<dbReference type="STRING" id="551459.SAMN05421796_11317"/>
<keyword evidence="1" id="KW-1133">Transmembrane helix</keyword>
<dbReference type="InterPro" id="IPR008490">
    <property type="entry name" value="Transposase_InsH_N"/>
</dbReference>
<keyword evidence="1" id="KW-0472">Membrane</keyword>
<feature type="transmembrane region" description="Helical" evidence="1">
    <location>
        <begin position="80"/>
        <end position="107"/>
    </location>
</feature>
<reference evidence="4" key="1">
    <citation type="submission" date="2017-01" db="EMBL/GenBank/DDBJ databases">
        <authorList>
            <person name="Varghese N."/>
            <person name="Submissions S."/>
        </authorList>
    </citation>
    <scope>NUCLEOTIDE SEQUENCE [LARGE SCALE GENOMIC DNA]</scope>
    <source>
        <strain evidence="4">DSM 21068</strain>
    </source>
</reference>
<dbReference type="EMBL" id="FTOJ01000013">
    <property type="protein sequence ID" value="SIT08851.1"/>
    <property type="molecule type" value="Genomic_DNA"/>
</dbReference>
<evidence type="ECO:0000313" key="4">
    <source>
        <dbReference type="Proteomes" id="UP000186246"/>
    </source>
</evidence>
<accession>A0A1N7PE27</accession>
<dbReference type="AlphaFoldDB" id="A0A1N7PE27"/>